<dbReference type="EMBL" id="GGEC01056065">
    <property type="protein sequence ID" value="MBX36549.1"/>
    <property type="molecule type" value="Transcribed_RNA"/>
</dbReference>
<name>A0A2P2N235_RHIMU</name>
<proteinExistence type="predicted"/>
<evidence type="ECO:0000313" key="1">
    <source>
        <dbReference type="EMBL" id="MBX36549.1"/>
    </source>
</evidence>
<organism evidence="1">
    <name type="scientific">Rhizophora mucronata</name>
    <name type="common">Asiatic mangrove</name>
    <dbReference type="NCBI Taxonomy" id="61149"/>
    <lineage>
        <taxon>Eukaryota</taxon>
        <taxon>Viridiplantae</taxon>
        <taxon>Streptophyta</taxon>
        <taxon>Embryophyta</taxon>
        <taxon>Tracheophyta</taxon>
        <taxon>Spermatophyta</taxon>
        <taxon>Magnoliopsida</taxon>
        <taxon>eudicotyledons</taxon>
        <taxon>Gunneridae</taxon>
        <taxon>Pentapetalae</taxon>
        <taxon>rosids</taxon>
        <taxon>fabids</taxon>
        <taxon>Malpighiales</taxon>
        <taxon>Rhizophoraceae</taxon>
        <taxon>Rhizophora</taxon>
    </lineage>
</organism>
<accession>A0A2P2N235</accession>
<sequence>MNGIGDFCWVLHSQLSIIESFIICYFLG</sequence>
<reference evidence="1" key="1">
    <citation type="submission" date="2018-02" db="EMBL/GenBank/DDBJ databases">
        <title>Rhizophora mucronata_Transcriptome.</title>
        <authorList>
            <person name="Meera S.P."/>
            <person name="Sreeshan A."/>
            <person name="Augustine A."/>
        </authorList>
    </citation>
    <scope>NUCLEOTIDE SEQUENCE</scope>
    <source>
        <tissue evidence="1">Leaf</tissue>
    </source>
</reference>
<protein>
    <submittedName>
        <fullName evidence="1">Uncharacterized protein</fullName>
    </submittedName>
</protein>
<dbReference type="AlphaFoldDB" id="A0A2P2N235"/>